<evidence type="ECO:0000313" key="7">
    <source>
        <dbReference type="EMBL" id="SDL21749.1"/>
    </source>
</evidence>
<keyword evidence="3" id="KW-0731">Sigma factor</keyword>
<dbReference type="Gene3D" id="1.10.1740.10">
    <property type="match status" value="1"/>
</dbReference>
<dbReference type="InterPro" id="IPR036388">
    <property type="entry name" value="WH-like_DNA-bd_sf"/>
</dbReference>
<dbReference type="Pfam" id="PF04542">
    <property type="entry name" value="Sigma70_r2"/>
    <property type="match status" value="1"/>
</dbReference>
<dbReference type="InterPro" id="IPR014284">
    <property type="entry name" value="RNA_pol_sigma-70_dom"/>
</dbReference>
<comment type="similarity">
    <text evidence="1">Belongs to the sigma-70 factor family. ECF subfamily.</text>
</comment>
<proteinExistence type="inferred from homology"/>
<dbReference type="PANTHER" id="PTHR43133:SF46">
    <property type="entry name" value="RNA POLYMERASE SIGMA-70 FACTOR ECF SUBFAMILY"/>
    <property type="match status" value="1"/>
</dbReference>
<dbReference type="InterPro" id="IPR014327">
    <property type="entry name" value="RNA_pol_sigma70_bacteroid"/>
</dbReference>
<dbReference type="STRING" id="563176.SAMN04488090_0383"/>
<dbReference type="EMBL" id="FNGS01000001">
    <property type="protein sequence ID" value="SDL21749.1"/>
    <property type="molecule type" value="Genomic_DNA"/>
</dbReference>
<dbReference type="InterPro" id="IPR013249">
    <property type="entry name" value="RNA_pol_sigma70_r4_t2"/>
</dbReference>
<feature type="domain" description="RNA polymerase sigma-70 region 2" evidence="5">
    <location>
        <begin position="39"/>
        <end position="106"/>
    </location>
</feature>
<evidence type="ECO:0000259" key="5">
    <source>
        <dbReference type="Pfam" id="PF04542"/>
    </source>
</evidence>
<dbReference type="InterPro" id="IPR039425">
    <property type="entry name" value="RNA_pol_sigma-70-like"/>
</dbReference>
<dbReference type="Gene3D" id="1.10.10.10">
    <property type="entry name" value="Winged helix-like DNA-binding domain superfamily/Winged helix DNA-binding domain"/>
    <property type="match status" value="1"/>
</dbReference>
<name>A0A1G9I940_9BACT</name>
<feature type="domain" description="RNA polymerase sigma factor 70 region 4 type 2" evidence="6">
    <location>
        <begin position="136"/>
        <end position="187"/>
    </location>
</feature>
<dbReference type="OrthoDB" id="764811at2"/>
<evidence type="ECO:0000259" key="6">
    <source>
        <dbReference type="Pfam" id="PF08281"/>
    </source>
</evidence>
<dbReference type="AlphaFoldDB" id="A0A1G9I940"/>
<evidence type="ECO:0000256" key="3">
    <source>
        <dbReference type="ARBA" id="ARBA00023082"/>
    </source>
</evidence>
<evidence type="ECO:0000313" key="8">
    <source>
        <dbReference type="Proteomes" id="UP000198901"/>
    </source>
</evidence>
<dbReference type="SUPFAM" id="SSF88659">
    <property type="entry name" value="Sigma3 and sigma4 domains of RNA polymerase sigma factors"/>
    <property type="match status" value="1"/>
</dbReference>
<gene>
    <name evidence="7" type="ORF">SAMN04488090_0383</name>
</gene>
<reference evidence="7 8" key="1">
    <citation type="submission" date="2016-10" db="EMBL/GenBank/DDBJ databases">
        <authorList>
            <person name="de Groot N.N."/>
        </authorList>
    </citation>
    <scope>NUCLEOTIDE SEQUENCE [LARGE SCALE GENOMIC DNA]</scope>
    <source>
        <strain evidence="7 8">DSM 21668</strain>
    </source>
</reference>
<keyword evidence="8" id="KW-1185">Reference proteome</keyword>
<dbReference type="GO" id="GO:0003677">
    <property type="term" value="F:DNA binding"/>
    <property type="evidence" value="ECO:0007669"/>
    <property type="project" value="InterPro"/>
</dbReference>
<dbReference type="InterPro" id="IPR013324">
    <property type="entry name" value="RNA_pol_sigma_r3/r4-like"/>
</dbReference>
<dbReference type="Proteomes" id="UP000198901">
    <property type="component" value="Unassembled WGS sequence"/>
</dbReference>
<dbReference type="GO" id="GO:0016987">
    <property type="term" value="F:sigma factor activity"/>
    <property type="evidence" value="ECO:0007669"/>
    <property type="project" value="UniProtKB-KW"/>
</dbReference>
<dbReference type="PANTHER" id="PTHR43133">
    <property type="entry name" value="RNA POLYMERASE ECF-TYPE SIGMA FACTO"/>
    <property type="match status" value="1"/>
</dbReference>
<dbReference type="Pfam" id="PF08281">
    <property type="entry name" value="Sigma70_r4_2"/>
    <property type="match status" value="1"/>
</dbReference>
<dbReference type="NCBIfam" id="TIGR02985">
    <property type="entry name" value="Sig70_bacteroi1"/>
    <property type="match status" value="1"/>
</dbReference>
<evidence type="ECO:0000256" key="1">
    <source>
        <dbReference type="ARBA" id="ARBA00010641"/>
    </source>
</evidence>
<dbReference type="InterPro" id="IPR007627">
    <property type="entry name" value="RNA_pol_sigma70_r2"/>
</dbReference>
<evidence type="ECO:0000256" key="4">
    <source>
        <dbReference type="ARBA" id="ARBA00023163"/>
    </source>
</evidence>
<protein>
    <submittedName>
        <fullName evidence="7">RNA polymerase sigma-70 factor, ECF subfamily</fullName>
    </submittedName>
</protein>
<evidence type="ECO:0000256" key="2">
    <source>
        <dbReference type="ARBA" id="ARBA00023015"/>
    </source>
</evidence>
<dbReference type="NCBIfam" id="TIGR02937">
    <property type="entry name" value="sigma70-ECF"/>
    <property type="match status" value="1"/>
</dbReference>
<sequence length="210" mass="24727">MSTMYPNSTNGSLPEEAIADRALTRRLREGDTDAYETAFRLYHRYLLRIAVRYLKDEDLAEDALQEVFVKLWLFRDRLDESHSIKAFLSVALKNQVLNDLRSQKRRILHHLASLENWSEEDHSTENQQVWREYLDILTQGISYLTPQRREVFRLRVEEGLTNEEVADRLNLSVNTVKFQFYHASKFLRHYLHREAAVPSALFFAVLAGQL</sequence>
<accession>A0A1G9I940</accession>
<dbReference type="SUPFAM" id="SSF88946">
    <property type="entry name" value="Sigma2 domain of RNA polymerase sigma factors"/>
    <property type="match status" value="1"/>
</dbReference>
<dbReference type="InterPro" id="IPR013325">
    <property type="entry name" value="RNA_pol_sigma_r2"/>
</dbReference>
<keyword evidence="4" id="KW-0804">Transcription</keyword>
<organism evidence="7 8">
    <name type="scientific">Siphonobacter aquaeclarae</name>
    <dbReference type="NCBI Taxonomy" id="563176"/>
    <lineage>
        <taxon>Bacteria</taxon>
        <taxon>Pseudomonadati</taxon>
        <taxon>Bacteroidota</taxon>
        <taxon>Cytophagia</taxon>
        <taxon>Cytophagales</taxon>
        <taxon>Cytophagaceae</taxon>
        <taxon>Siphonobacter</taxon>
    </lineage>
</organism>
<dbReference type="GO" id="GO:0006352">
    <property type="term" value="P:DNA-templated transcription initiation"/>
    <property type="evidence" value="ECO:0007669"/>
    <property type="project" value="InterPro"/>
</dbReference>
<keyword evidence="2" id="KW-0805">Transcription regulation</keyword>